<dbReference type="GO" id="GO:0044780">
    <property type="term" value="P:bacterial-type flagellum assembly"/>
    <property type="evidence" value="ECO:0007669"/>
    <property type="project" value="UniProtKB-UniRule"/>
</dbReference>
<comment type="caution">
    <text evidence="11">The sequence shown here is derived from an EMBL/GenBank/DDBJ whole genome shotgun (WGS) entry which is preliminary data.</text>
</comment>
<feature type="transmembrane region" description="Helical" evidence="10">
    <location>
        <begin position="214"/>
        <end position="237"/>
    </location>
</feature>
<evidence type="ECO:0000313" key="12">
    <source>
        <dbReference type="Proteomes" id="UP000574067"/>
    </source>
</evidence>
<evidence type="ECO:0000313" key="11">
    <source>
        <dbReference type="EMBL" id="NML14854.1"/>
    </source>
</evidence>
<organism evidence="11 12">
    <name type="scientific">Azohydromonas caseinilytica</name>
    <dbReference type="NCBI Taxonomy" id="2728836"/>
    <lineage>
        <taxon>Bacteria</taxon>
        <taxon>Pseudomonadati</taxon>
        <taxon>Pseudomonadota</taxon>
        <taxon>Betaproteobacteria</taxon>
        <taxon>Burkholderiales</taxon>
        <taxon>Sphaerotilaceae</taxon>
        <taxon>Azohydromonas</taxon>
    </lineage>
</organism>
<evidence type="ECO:0000256" key="7">
    <source>
        <dbReference type="ARBA" id="ARBA00023136"/>
    </source>
</evidence>
<protein>
    <recommendedName>
        <fullName evidence="3 9">Flagellar biosynthetic protein FliR</fullName>
    </recommendedName>
</protein>
<dbReference type="AlphaFoldDB" id="A0A848F5H5"/>
<dbReference type="PANTHER" id="PTHR30065">
    <property type="entry name" value="FLAGELLAR BIOSYNTHETIC PROTEIN FLIR"/>
    <property type="match status" value="1"/>
</dbReference>
<evidence type="ECO:0000256" key="1">
    <source>
        <dbReference type="ARBA" id="ARBA00002578"/>
    </source>
</evidence>
<sequence>MITFTEAQLLQWLTPLLWPLLRALALLSAMPVLGTRMVPARVRVGLALLLALAAQAGLPPMAPVPLDSPLAVTLVVQQLLVGITLGFAVRIVFAAVEFAGEVMGLQMGLNFAGYFDPVSASAGTATGRLFGTLVAWLFVVVNGHLVVLAALVRSFEAFPVGDQPFAFLVRLQPHAWGTEIFTLGLWIALPMIAMLLFVNLVLGVISRVASQLNVFSIGFPITLGVGLLGMLATLPLLEQPFMLTLERMLARFQ</sequence>
<evidence type="ECO:0000256" key="6">
    <source>
        <dbReference type="ARBA" id="ARBA00022989"/>
    </source>
</evidence>
<evidence type="ECO:0000256" key="10">
    <source>
        <dbReference type="RuleBase" id="RU362071"/>
    </source>
</evidence>
<dbReference type="PANTHER" id="PTHR30065:SF8">
    <property type="entry name" value="FLAGELLAR BIOSYNTHETIC PROTEIN FLIR"/>
    <property type="match status" value="1"/>
</dbReference>
<comment type="subcellular location">
    <subcellularLocation>
        <location evidence="10">Cell membrane</location>
        <topology evidence="10">Multi-pass membrane protein</topology>
    </subcellularLocation>
    <subcellularLocation>
        <location evidence="10">Bacterial flagellum basal body</location>
    </subcellularLocation>
</comment>
<evidence type="ECO:0000256" key="9">
    <source>
        <dbReference type="NCBIfam" id="TIGR01400"/>
    </source>
</evidence>
<accession>A0A848F5H5</accession>
<reference evidence="11 12" key="1">
    <citation type="submission" date="2020-04" db="EMBL/GenBank/DDBJ databases">
        <title>Azohydromonas sp. isolated from soil.</title>
        <authorList>
            <person name="Dahal R.H."/>
        </authorList>
    </citation>
    <scope>NUCLEOTIDE SEQUENCE [LARGE SCALE GENOMIC DNA]</scope>
    <source>
        <strain evidence="11 12">G-1-1-14</strain>
    </source>
</reference>
<dbReference type="Proteomes" id="UP000574067">
    <property type="component" value="Unassembled WGS sequence"/>
</dbReference>
<evidence type="ECO:0000256" key="8">
    <source>
        <dbReference type="ARBA" id="ARBA00023143"/>
    </source>
</evidence>
<dbReference type="PRINTS" id="PR00953">
    <property type="entry name" value="TYPE3IMRPROT"/>
</dbReference>
<dbReference type="InterPro" id="IPR006303">
    <property type="entry name" value="FliR"/>
</dbReference>
<evidence type="ECO:0000256" key="4">
    <source>
        <dbReference type="ARBA" id="ARBA00022475"/>
    </source>
</evidence>
<keyword evidence="7 10" id="KW-0472">Membrane</keyword>
<feature type="transmembrane region" description="Helical" evidence="10">
    <location>
        <begin position="12"/>
        <end position="33"/>
    </location>
</feature>
<dbReference type="RefSeq" id="WP_169159764.1">
    <property type="nucleotide sequence ID" value="NZ_JABBFW010000004.1"/>
</dbReference>
<evidence type="ECO:0000256" key="3">
    <source>
        <dbReference type="ARBA" id="ARBA00021717"/>
    </source>
</evidence>
<comment type="similarity">
    <text evidence="2 10">Belongs to the FliR/MopE/SpaR family.</text>
</comment>
<name>A0A848F5H5_9BURK</name>
<dbReference type="Pfam" id="PF01311">
    <property type="entry name" value="Bac_export_1"/>
    <property type="match status" value="1"/>
</dbReference>
<proteinExistence type="inferred from homology"/>
<feature type="transmembrane region" description="Helical" evidence="10">
    <location>
        <begin position="129"/>
        <end position="152"/>
    </location>
</feature>
<keyword evidence="11" id="KW-0282">Flagellum</keyword>
<evidence type="ECO:0000256" key="2">
    <source>
        <dbReference type="ARBA" id="ARBA00009772"/>
    </source>
</evidence>
<dbReference type="EMBL" id="JABBFW010000004">
    <property type="protein sequence ID" value="NML14854.1"/>
    <property type="molecule type" value="Genomic_DNA"/>
</dbReference>
<keyword evidence="6 10" id="KW-1133">Transmembrane helix</keyword>
<feature type="transmembrane region" description="Helical" evidence="10">
    <location>
        <begin position="180"/>
        <end position="202"/>
    </location>
</feature>
<dbReference type="GO" id="GO:0005886">
    <property type="term" value="C:plasma membrane"/>
    <property type="evidence" value="ECO:0007669"/>
    <property type="project" value="UniProtKB-SubCell"/>
</dbReference>
<keyword evidence="12" id="KW-1185">Reference proteome</keyword>
<dbReference type="GO" id="GO:0009425">
    <property type="term" value="C:bacterial-type flagellum basal body"/>
    <property type="evidence" value="ECO:0007669"/>
    <property type="project" value="UniProtKB-SubCell"/>
</dbReference>
<gene>
    <name evidence="11" type="primary">fliR</name>
    <name evidence="11" type="ORF">HHL10_07685</name>
</gene>
<dbReference type="InterPro" id="IPR002010">
    <property type="entry name" value="T3SS_IM_R"/>
</dbReference>
<comment type="function">
    <text evidence="1 10">Role in flagellar biosynthesis.</text>
</comment>
<keyword evidence="4 10" id="KW-1003">Cell membrane</keyword>
<evidence type="ECO:0000256" key="5">
    <source>
        <dbReference type="ARBA" id="ARBA00022692"/>
    </source>
</evidence>
<feature type="transmembrane region" description="Helical" evidence="10">
    <location>
        <begin position="70"/>
        <end position="93"/>
    </location>
</feature>
<dbReference type="NCBIfam" id="TIGR01400">
    <property type="entry name" value="fliR"/>
    <property type="match status" value="1"/>
</dbReference>
<keyword evidence="11" id="KW-0969">Cilium</keyword>
<keyword evidence="5 10" id="KW-0812">Transmembrane</keyword>
<keyword evidence="11" id="KW-0966">Cell projection</keyword>
<keyword evidence="8 10" id="KW-0975">Bacterial flagellum</keyword>
<dbReference type="GO" id="GO:0006605">
    <property type="term" value="P:protein targeting"/>
    <property type="evidence" value="ECO:0007669"/>
    <property type="project" value="UniProtKB-UniRule"/>
</dbReference>
<feature type="transmembrane region" description="Helical" evidence="10">
    <location>
        <begin position="40"/>
        <end position="58"/>
    </location>
</feature>